<dbReference type="PANTHER" id="PTHR43798">
    <property type="entry name" value="MONOACYLGLYCEROL LIPASE"/>
    <property type="match status" value="1"/>
</dbReference>
<protein>
    <submittedName>
        <fullName evidence="2">3-oxoadipate enol-lactonase</fullName>
    </submittedName>
</protein>
<reference evidence="2 3" key="1">
    <citation type="submission" date="2013-12" db="EMBL/GenBank/DDBJ databases">
        <title>Comparative genomics of Petrotoga isolates.</title>
        <authorList>
            <person name="Nesbo C.L."/>
            <person name="Charchuk R."/>
            <person name="Chow K."/>
        </authorList>
    </citation>
    <scope>NUCLEOTIDE SEQUENCE [LARGE SCALE GENOMIC DNA]</scope>
    <source>
        <strain evidence="2 3">DSM 13574</strain>
    </source>
</reference>
<dbReference type="InterPro" id="IPR029058">
    <property type="entry name" value="AB_hydrolase_fold"/>
</dbReference>
<proteinExistence type="predicted"/>
<dbReference type="PRINTS" id="PR00111">
    <property type="entry name" value="ABHYDROLASE"/>
</dbReference>
<evidence type="ECO:0000313" key="3">
    <source>
        <dbReference type="Proteomes" id="UP000236434"/>
    </source>
</evidence>
<dbReference type="InterPro" id="IPR000073">
    <property type="entry name" value="AB_hydrolase_1"/>
</dbReference>
<dbReference type="GO" id="GO:0016020">
    <property type="term" value="C:membrane"/>
    <property type="evidence" value="ECO:0007669"/>
    <property type="project" value="TreeGrafter"/>
</dbReference>
<accession>A0A2K1P2F5</accession>
<feature type="domain" description="AB hydrolase-1" evidence="1">
    <location>
        <begin position="27"/>
        <end position="283"/>
    </location>
</feature>
<dbReference type="Gene3D" id="3.40.50.1820">
    <property type="entry name" value="alpha/beta hydrolase"/>
    <property type="match status" value="1"/>
</dbReference>
<evidence type="ECO:0000259" key="1">
    <source>
        <dbReference type="Pfam" id="PF00561"/>
    </source>
</evidence>
<name>A0A2K1P2F5_9BACT</name>
<dbReference type="Proteomes" id="UP000236434">
    <property type="component" value="Unassembled WGS sequence"/>
</dbReference>
<dbReference type="EMBL" id="AZRL01000007">
    <property type="protein sequence ID" value="PNR96964.1"/>
    <property type="molecule type" value="Genomic_DNA"/>
</dbReference>
<organism evidence="2 3">
    <name type="scientific">Petrotoga olearia DSM 13574</name>
    <dbReference type="NCBI Taxonomy" id="1122955"/>
    <lineage>
        <taxon>Bacteria</taxon>
        <taxon>Thermotogati</taxon>
        <taxon>Thermotogota</taxon>
        <taxon>Thermotogae</taxon>
        <taxon>Petrotogales</taxon>
        <taxon>Petrotogaceae</taxon>
        <taxon>Petrotoga</taxon>
    </lineage>
</organism>
<dbReference type="SUPFAM" id="SSF53474">
    <property type="entry name" value="alpha/beta-Hydrolases"/>
    <property type="match status" value="1"/>
</dbReference>
<dbReference type="AlphaFoldDB" id="A0A2K1P2F5"/>
<evidence type="ECO:0000313" key="2">
    <source>
        <dbReference type="EMBL" id="PNR96964.1"/>
    </source>
</evidence>
<dbReference type="InterPro" id="IPR050266">
    <property type="entry name" value="AB_hydrolase_sf"/>
</dbReference>
<comment type="caution">
    <text evidence="2">The sequence shown here is derived from an EMBL/GenBank/DDBJ whole genome shotgun (WGS) entry which is preliminary data.</text>
</comment>
<gene>
    <name evidence="2" type="ORF">X929_03670</name>
</gene>
<sequence>MDTLLKKVELPNGETMGYRYKQGGEKTLLLVHGNMTSSKHWDVFMEAFDLDYTIYAPDLRGFGISTYNTPIDSLDDFMEDLKLFVDELGLSKFDLMGWSTGGGVCMIFAANYPRYVDKLILLESVGTRGYPILKKDEKGKPIKDEFLKTKEEIAQDPVQVVPILNAYNNKDKDFLKVVWESTIYTHNKPEPQKYEEYLDDMLTQRNLVDVDYALATFNISEDYNGIKQGDGRAKNIKCPTLILWGENDLVVPEKMALDILNDIGEKAKLVYLKNCGHSPIIDDLDQLIKVIKNFLIV</sequence>
<dbReference type="Pfam" id="PF00561">
    <property type="entry name" value="Abhydrolase_1"/>
    <property type="match status" value="1"/>
</dbReference>
<dbReference type="PANTHER" id="PTHR43798:SF33">
    <property type="entry name" value="HYDROLASE, PUTATIVE (AFU_ORTHOLOGUE AFUA_2G14860)-RELATED"/>
    <property type="match status" value="1"/>
</dbReference>